<dbReference type="InterPro" id="IPR022653">
    <property type="entry name" value="De-COase2_pyr-phos_BS"/>
</dbReference>
<evidence type="ECO:0000256" key="6">
    <source>
        <dbReference type="ARBA" id="ARBA00034115"/>
    </source>
</evidence>
<dbReference type="PANTHER" id="PTHR11482">
    <property type="entry name" value="ARGININE/DIAMINOPIMELATE/ORNITHINE DECARBOXYLASE"/>
    <property type="match status" value="1"/>
</dbReference>
<dbReference type="Gene3D" id="3.20.20.10">
    <property type="entry name" value="Alanine racemase"/>
    <property type="match status" value="1"/>
</dbReference>
<evidence type="ECO:0000256" key="10">
    <source>
        <dbReference type="ARBA" id="ARBA00049127"/>
    </source>
</evidence>
<evidence type="ECO:0000313" key="13">
    <source>
        <dbReference type="EMBL" id="VDK59442.1"/>
    </source>
</evidence>
<dbReference type="SUPFAM" id="SSF50621">
    <property type="entry name" value="Alanine racemase C-terminal domain-like"/>
    <property type="match status" value="1"/>
</dbReference>
<comment type="similarity">
    <text evidence="2">Belongs to the Orn/Lys/Arg decarboxylase class-II family.</text>
</comment>
<evidence type="ECO:0000256" key="5">
    <source>
        <dbReference type="ARBA" id="ARBA00023239"/>
    </source>
</evidence>
<evidence type="ECO:0000256" key="3">
    <source>
        <dbReference type="ARBA" id="ARBA00022898"/>
    </source>
</evidence>
<reference evidence="15" key="1">
    <citation type="submission" date="2017-02" db="UniProtKB">
        <authorList>
            <consortium name="WormBaseParasite"/>
        </authorList>
    </citation>
    <scope>IDENTIFICATION</scope>
</reference>
<feature type="active site" description="Proton donor" evidence="11">
    <location>
        <position position="419"/>
    </location>
</feature>
<sequence length="480" mass="53545">MQSSNKCYRGTDESQSTVLEKDDFSSIVQDDHCVGSTTCRQEVLYKRVKLTRKRHQNNTRKFETYAEKKLNVLNSTKSSMEMARGIASSKSQRGQDDAFYVMNVNTVIRRLMEWKTNLPRVEPFYAVKCNDDPVLMKVLASFGCGFDVASKVECTKAIKLVPKDKIVYANPIKTNSFIKRARELDIGMMTFDTVEELDKVARLYPKAKLILRIATNDSSAKCRLSMKFGCDALKDGPHILKAACERGIDVIGIAFHVGSGCNDPTTFQEAIMESRALFDIGTSFGHEMKLLDIGGGFPGGEAEIGSFENMARLIGSCLDEYFPASEGVRIIAEPGRFFAHATFSLVTNVIGVKKVGAERFDDSGGTNNDDIPGFMYYMNDGVYGSFNCIFFDHTSPEGQPLFSKEGEDCFPCTIWGPTCDGLDQVEKRRMMPALSIGDWLYYEEMGAYTCSAASTFNGFAKPRVYYFADENTWKLIADST</sequence>
<dbReference type="AlphaFoldDB" id="A0A0M3K9N0"/>
<dbReference type="PRINTS" id="PR01182">
    <property type="entry name" value="ORNDCRBXLASE"/>
</dbReference>
<evidence type="ECO:0000256" key="7">
    <source>
        <dbReference type="ARBA" id="ARBA00034138"/>
    </source>
</evidence>
<dbReference type="PROSITE" id="PS00878">
    <property type="entry name" value="ODR_DC_2_1"/>
    <property type="match status" value="1"/>
</dbReference>
<evidence type="ECO:0000256" key="2">
    <source>
        <dbReference type="ARBA" id="ARBA00008872"/>
    </source>
</evidence>
<comment type="subunit">
    <text evidence="9">Homodimer. Only the dimer is catalytically active, as the active sites are constructed of residues from both monomers.</text>
</comment>
<keyword evidence="4" id="KW-0620">Polyamine biosynthesis</keyword>
<organism evidence="15">
    <name type="scientific">Anisakis simplex</name>
    <name type="common">Herring worm</name>
    <dbReference type="NCBI Taxonomy" id="6269"/>
    <lineage>
        <taxon>Eukaryota</taxon>
        <taxon>Metazoa</taxon>
        <taxon>Ecdysozoa</taxon>
        <taxon>Nematoda</taxon>
        <taxon>Chromadorea</taxon>
        <taxon>Rhabditida</taxon>
        <taxon>Spirurina</taxon>
        <taxon>Ascaridomorpha</taxon>
        <taxon>Ascaridoidea</taxon>
        <taxon>Anisakidae</taxon>
        <taxon>Anisakis</taxon>
        <taxon>Anisakis simplex complex</taxon>
    </lineage>
</organism>
<dbReference type="EMBL" id="UYRR01033716">
    <property type="protein sequence ID" value="VDK59442.1"/>
    <property type="molecule type" value="Genomic_DNA"/>
</dbReference>
<dbReference type="FunFam" id="3.20.20.10:FF:000005">
    <property type="entry name" value="Ornithine decarboxylase"/>
    <property type="match status" value="1"/>
</dbReference>
<dbReference type="EC" id="4.1.1.17" evidence="7"/>
<dbReference type="GO" id="GO:0033387">
    <property type="term" value="P:putrescine biosynthetic process from arginine, via ornithine"/>
    <property type="evidence" value="ECO:0007669"/>
    <property type="project" value="TreeGrafter"/>
</dbReference>
<protein>
    <recommendedName>
        <fullName evidence="7">ornithine decarboxylase</fullName>
        <ecNumber evidence="7">4.1.1.17</ecNumber>
    </recommendedName>
</protein>
<dbReference type="InterPro" id="IPR009006">
    <property type="entry name" value="Ala_racemase/Decarboxylase_C"/>
</dbReference>
<comment type="cofactor">
    <cofactor evidence="1 11">
        <name>pyridoxal 5'-phosphate</name>
        <dbReference type="ChEBI" id="CHEBI:597326"/>
    </cofactor>
</comment>
<reference evidence="13 14" key="2">
    <citation type="submission" date="2018-11" db="EMBL/GenBank/DDBJ databases">
        <authorList>
            <consortium name="Pathogen Informatics"/>
        </authorList>
    </citation>
    <scope>NUCLEOTIDE SEQUENCE [LARGE SCALE GENOMIC DNA]</scope>
</reference>
<feature type="modified residue" description="N6-(pyridoxal phosphate)lysine" evidence="11">
    <location>
        <position position="128"/>
    </location>
</feature>
<dbReference type="GO" id="GO:0004586">
    <property type="term" value="F:ornithine decarboxylase activity"/>
    <property type="evidence" value="ECO:0007669"/>
    <property type="project" value="UniProtKB-EC"/>
</dbReference>
<evidence type="ECO:0000313" key="15">
    <source>
        <dbReference type="WBParaSite" id="ASIM_0001767401-mRNA-1"/>
    </source>
</evidence>
<dbReference type="SUPFAM" id="SSF51419">
    <property type="entry name" value="PLP-binding barrel"/>
    <property type="match status" value="1"/>
</dbReference>
<evidence type="ECO:0000256" key="8">
    <source>
        <dbReference type="ARBA" id="ARBA00037173"/>
    </source>
</evidence>
<keyword evidence="3 11" id="KW-0663">Pyridoxal phosphate</keyword>
<dbReference type="Gene3D" id="2.40.37.10">
    <property type="entry name" value="Lyase, Ornithine Decarboxylase, Chain A, domain 1"/>
    <property type="match status" value="1"/>
</dbReference>
<evidence type="ECO:0000256" key="9">
    <source>
        <dbReference type="ARBA" id="ARBA00046672"/>
    </source>
</evidence>
<dbReference type="OrthoDB" id="5034579at2759"/>
<dbReference type="PANTHER" id="PTHR11482:SF6">
    <property type="entry name" value="ORNITHINE DECARBOXYLASE 1-RELATED"/>
    <property type="match status" value="1"/>
</dbReference>
<dbReference type="InterPro" id="IPR000183">
    <property type="entry name" value="Orn/DAP/Arg_de-COase"/>
</dbReference>
<evidence type="ECO:0000256" key="1">
    <source>
        <dbReference type="ARBA" id="ARBA00001933"/>
    </source>
</evidence>
<comment type="function">
    <text evidence="8">Catalyzes the first and rate-limiting step of polyamine biosynthesis that converts ornithine into putrescine, which is the precursor for the polyamines, spermidine and spermine. Polyamines are essential for cell proliferation and are implicated in cellular processes, ranging from DNA replication to apoptosis.</text>
</comment>
<dbReference type="CDD" id="cd00622">
    <property type="entry name" value="PLPDE_III_ODC"/>
    <property type="match status" value="1"/>
</dbReference>
<evidence type="ECO:0000256" key="4">
    <source>
        <dbReference type="ARBA" id="ARBA00023115"/>
    </source>
</evidence>
<dbReference type="InterPro" id="IPR002433">
    <property type="entry name" value="Orn_de-COase"/>
</dbReference>
<proteinExistence type="inferred from homology"/>
<keyword evidence="5" id="KW-0456">Lyase</keyword>
<evidence type="ECO:0000259" key="12">
    <source>
        <dbReference type="Pfam" id="PF02784"/>
    </source>
</evidence>
<comment type="catalytic activity">
    <reaction evidence="10">
        <text>L-ornithine + H(+) = putrescine + CO2</text>
        <dbReference type="Rhea" id="RHEA:22964"/>
        <dbReference type="ChEBI" id="CHEBI:15378"/>
        <dbReference type="ChEBI" id="CHEBI:16526"/>
        <dbReference type="ChEBI" id="CHEBI:46911"/>
        <dbReference type="ChEBI" id="CHEBI:326268"/>
        <dbReference type="EC" id="4.1.1.17"/>
    </reaction>
</comment>
<dbReference type="GO" id="GO:0005737">
    <property type="term" value="C:cytoplasm"/>
    <property type="evidence" value="ECO:0007669"/>
    <property type="project" value="TreeGrafter"/>
</dbReference>
<accession>A0A0M3K9N0</accession>
<evidence type="ECO:0000256" key="11">
    <source>
        <dbReference type="PIRSR" id="PIRSR600183-50"/>
    </source>
</evidence>
<dbReference type="InterPro" id="IPR022644">
    <property type="entry name" value="De-COase2_N"/>
</dbReference>
<keyword evidence="14" id="KW-1185">Reference proteome</keyword>
<dbReference type="Pfam" id="PF02784">
    <property type="entry name" value="Orn_Arg_deC_N"/>
    <property type="match status" value="1"/>
</dbReference>
<dbReference type="WBParaSite" id="ASIM_0001767401-mRNA-1">
    <property type="protein sequence ID" value="ASIM_0001767401-mRNA-1"/>
    <property type="gene ID" value="ASIM_0001767401"/>
</dbReference>
<gene>
    <name evidence="13" type="ORF">ASIM_LOCUS17078</name>
</gene>
<dbReference type="InterPro" id="IPR029066">
    <property type="entry name" value="PLP-binding_barrel"/>
</dbReference>
<comment type="pathway">
    <text evidence="6">Amine and polyamine biosynthesis; putrescine biosynthesis via L-ornithine pathway; putrescine from L-ornithine: step 1/1.</text>
</comment>
<evidence type="ECO:0000313" key="14">
    <source>
        <dbReference type="Proteomes" id="UP000267096"/>
    </source>
</evidence>
<name>A0A0M3K9N0_ANISI</name>
<dbReference type="Proteomes" id="UP000267096">
    <property type="component" value="Unassembled WGS sequence"/>
</dbReference>
<feature type="domain" description="Orn/DAP/Arg decarboxylase 2 N-terminal" evidence="12">
    <location>
        <begin position="106"/>
        <end position="339"/>
    </location>
</feature>
<dbReference type="PRINTS" id="PR01179">
    <property type="entry name" value="ODADCRBXLASE"/>
</dbReference>